<feature type="region of interest" description="Disordered" evidence="5">
    <location>
        <begin position="995"/>
        <end position="1167"/>
    </location>
</feature>
<dbReference type="RefSeq" id="XP_014160427.1">
    <property type="nucleotide sequence ID" value="XM_014304952.1"/>
</dbReference>
<protein>
    <recommendedName>
        <fullName evidence="7">SD-repeat containing protein B domain-containing protein</fullName>
    </recommendedName>
</protein>
<keyword evidence="9" id="KW-1185">Reference proteome</keyword>
<dbReference type="Proteomes" id="UP000054560">
    <property type="component" value="Unassembled WGS sequence"/>
</dbReference>
<dbReference type="SUPFAM" id="SSF49452">
    <property type="entry name" value="Starch-binding domain-like"/>
    <property type="match status" value="1"/>
</dbReference>
<keyword evidence="3" id="KW-0964">Secreted</keyword>
<evidence type="ECO:0000256" key="1">
    <source>
        <dbReference type="ARBA" id="ARBA00004613"/>
    </source>
</evidence>
<comment type="subcellular location">
    <subcellularLocation>
        <location evidence="1">Secreted</location>
    </subcellularLocation>
</comment>
<name>A0A0L0GC06_9EUKA</name>
<gene>
    <name evidence="8" type="ORF">SARC_01353</name>
</gene>
<dbReference type="eggNOG" id="ENOG502RQNV">
    <property type="taxonomic scope" value="Eukaryota"/>
</dbReference>
<comment type="similarity">
    <text evidence="2">Belongs to the serine-aspartate repeat-containing protein (SDr) family.</text>
</comment>
<evidence type="ECO:0000256" key="2">
    <source>
        <dbReference type="ARBA" id="ARBA00007257"/>
    </source>
</evidence>
<proteinExistence type="inferred from homology"/>
<dbReference type="AlphaFoldDB" id="A0A0L0GC06"/>
<dbReference type="EMBL" id="KQ241648">
    <property type="protein sequence ID" value="KNC86525.1"/>
    <property type="molecule type" value="Genomic_DNA"/>
</dbReference>
<keyword evidence="4" id="KW-0732">Signal</keyword>
<feature type="compositionally biased region" description="Low complexity" evidence="5">
    <location>
        <begin position="1076"/>
        <end position="1086"/>
    </location>
</feature>
<feature type="compositionally biased region" description="Polar residues" evidence="5">
    <location>
        <begin position="1087"/>
        <end position="1145"/>
    </location>
</feature>
<evidence type="ECO:0000256" key="4">
    <source>
        <dbReference type="ARBA" id="ARBA00022729"/>
    </source>
</evidence>
<dbReference type="InterPro" id="IPR033764">
    <property type="entry name" value="Sdr_B"/>
</dbReference>
<dbReference type="GO" id="GO:0030246">
    <property type="term" value="F:carbohydrate binding"/>
    <property type="evidence" value="ECO:0007669"/>
    <property type="project" value="InterPro"/>
</dbReference>
<evidence type="ECO:0000259" key="7">
    <source>
        <dbReference type="Pfam" id="PF17210"/>
    </source>
</evidence>
<dbReference type="InterPro" id="IPR013784">
    <property type="entry name" value="Carb-bd-like_fold"/>
</dbReference>
<organism evidence="8 9">
    <name type="scientific">Sphaeroforma arctica JP610</name>
    <dbReference type="NCBI Taxonomy" id="667725"/>
    <lineage>
        <taxon>Eukaryota</taxon>
        <taxon>Ichthyosporea</taxon>
        <taxon>Ichthyophonida</taxon>
        <taxon>Sphaeroforma</taxon>
    </lineage>
</organism>
<feature type="domain" description="SD-repeat containing protein B" evidence="7">
    <location>
        <begin position="315"/>
        <end position="389"/>
    </location>
</feature>
<keyword evidence="6" id="KW-0472">Membrane</keyword>
<evidence type="ECO:0000256" key="5">
    <source>
        <dbReference type="SAM" id="MobiDB-lite"/>
    </source>
</evidence>
<dbReference type="GeneID" id="25901857"/>
<evidence type="ECO:0000256" key="3">
    <source>
        <dbReference type="ARBA" id="ARBA00022525"/>
    </source>
</evidence>
<dbReference type="PANTHER" id="PTHR36108:SF13">
    <property type="entry name" value="COLOSSIN-B-RELATED"/>
    <property type="match status" value="1"/>
</dbReference>
<feature type="compositionally biased region" description="Polar residues" evidence="5">
    <location>
        <begin position="1028"/>
        <end position="1051"/>
    </location>
</feature>
<dbReference type="InterPro" id="IPR013783">
    <property type="entry name" value="Ig-like_fold"/>
</dbReference>
<evidence type="ECO:0000313" key="9">
    <source>
        <dbReference type="Proteomes" id="UP000054560"/>
    </source>
</evidence>
<dbReference type="SUPFAM" id="SSF117074">
    <property type="entry name" value="Hypothetical protein PA1324"/>
    <property type="match status" value="1"/>
</dbReference>
<feature type="transmembrane region" description="Helical" evidence="6">
    <location>
        <begin position="891"/>
        <end position="918"/>
    </location>
</feature>
<evidence type="ECO:0000256" key="6">
    <source>
        <dbReference type="SAM" id="Phobius"/>
    </source>
</evidence>
<evidence type="ECO:0000313" key="8">
    <source>
        <dbReference type="EMBL" id="KNC86525.1"/>
    </source>
</evidence>
<keyword evidence="6" id="KW-0812">Transmembrane</keyword>
<reference evidence="8 9" key="1">
    <citation type="submission" date="2011-02" db="EMBL/GenBank/DDBJ databases">
        <title>The Genome Sequence of Sphaeroforma arctica JP610.</title>
        <authorList>
            <consortium name="The Broad Institute Genome Sequencing Platform"/>
            <person name="Russ C."/>
            <person name="Cuomo C."/>
            <person name="Young S.K."/>
            <person name="Zeng Q."/>
            <person name="Gargeya S."/>
            <person name="Alvarado L."/>
            <person name="Berlin A."/>
            <person name="Chapman S.B."/>
            <person name="Chen Z."/>
            <person name="Freedman E."/>
            <person name="Gellesch M."/>
            <person name="Goldberg J."/>
            <person name="Griggs A."/>
            <person name="Gujja S."/>
            <person name="Heilman E."/>
            <person name="Heiman D."/>
            <person name="Howarth C."/>
            <person name="Mehta T."/>
            <person name="Neiman D."/>
            <person name="Pearson M."/>
            <person name="Roberts A."/>
            <person name="Saif S."/>
            <person name="Shea T."/>
            <person name="Shenoy N."/>
            <person name="Sisk P."/>
            <person name="Stolte C."/>
            <person name="Sykes S."/>
            <person name="White J."/>
            <person name="Yandava C."/>
            <person name="Burger G."/>
            <person name="Gray M.W."/>
            <person name="Holland P.W.H."/>
            <person name="King N."/>
            <person name="Lang F.B.F."/>
            <person name="Roger A.J."/>
            <person name="Ruiz-Trillo I."/>
            <person name="Haas B."/>
            <person name="Nusbaum C."/>
            <person name="Birren B."/>
        </authorList>
    </citation>
    <scope>NUCLEOTIDE SEQUENCE [LARGE SCALE GENOMIC DNA]</scope>
    <source>
        <strain evidence="8 9">JP610</strain>
    </source>
</reference>
<accession>A0A0L0GC06</accession>
<dbReference type="Pfam" id="PF17210">
    <property type="entry name" value="SdrD_B"/>
    <property type="match status" value="2"/>
</dbReference>
<sequence>MHAMYAPTGAALSDVVVKLYNGKNDLVETMATDVSGQATFFDLQTGTYRVVAPTDVASTTFGDNMLVGDPDDLVDGETFVFVTNGQLTDAGVFPYAAPGDISGTLTSGAFNSPMLSMKVTLMDAEGSIVAVTQTNSNGGYSFSGLDQNASYTVLVDVKGNNGHYLDDEPFRGDDLLDGGFGVDLTLEKPSVSNVDYHYSNPYSVSKPTSIITGTVAVTTNGDELERLPVTLVDISSGQIITTTTTDDNGNFEFTDIPVGTYYVEVPENNPNDPNQVVTTGLRNPIVVTGGGDATDVLIGYSPLGVITGDVRDTLGNMIPGVDVVLTYPNTQVSVTKVTDQEGRYFFTGLTDLGNYIVTIEVPAEYTIFDDELDSNADPIDGDSTVKYMGTSVSDVDFVLVSGDSVVGTVVDADGNGVSGVMVTLVGTGEDATGQVAYTNGDGAYTFVSVADGGYIVGVSDSPTVEIVAGGGEATVVEPFVHNPTPSNYAVTITGTIQQAGDLIPIDSGVVFELYDAQGTLVATTTTNASGNYVFEDVNPGMYTIKTDTILPGADGNLRMTDDPDGSIDGEVTVIANGYNVILPPFLFAPETLVTPTNDFYDNITRWTSLNDECVDNSEGGVCTMDMQFDVKDCDMTGLYTLMNMEIACSPDAAASGACPKITDPFMNVIVSVQTNDLCEEQQFKIEGAFEPDILLKTDATYAVERPNNRFTLGEMTYWSLRLWTNVTGITIEDANIIKLVRESDGDCEGLGYNPYPFTKDVSLLAQRFAGVNEIVPPEIQTPIRITSGLACAESDNTFNIIDLNFTIRVEYLDGSGISGVPARRRRRDMFKALSPRQVDNGFVTGERWVASDVGVVYDIDTFLNALKLDDIVKGNSMVTQKKASLADSTTLAVFVGGAIALLTGLCCCCCMLASCLLLRKRRQKKREEAVKVIDGTSANFSSTIGSTITFNNISSVGGSYLDRKKSLVPASRVLSNPISNEFVSQEQWIQQPVAMLPDPSVSGGDDVASQLPTIQRSSSRQAQQRPSITNSPRRTSVAMNPSSVSQEQWIQQPVAMLPDPSVSGGDDVTNQLPTIQSSSSRQAQQRPSMTNSPRRTSVATNSSRRTSVATHSSRRPSVSTNTSAKPVSVTNSPVLSRSSVDSPRGNSRAGRTVLKGSVAPEREDSDS</sequence>
<dbReference type="PANTHER" id="PTHR36108">
    <property type="entry name" value="COLOSSIN-B-RELATED"/>
    <property type="match status" value="1"/>
</dbReference>
<dbReference type="Pfam" id="PF13620">
    <property type="entry name" value="CarboxypepD_reg"/>
    <property type="match status" value="1"/>
</dbReference>
<feature type="domain" description="SD-repeat containing protein B" evidence="7">
    <location>
        <begin position="496"/>
        <end position="548"/>
    </location>
</feature>
<dbReference type="GO" id="GO:0005576">
    <property type="term" value="C:extracellular region"/>
    <property type="evidence" value="ECO:0007669"/>
    <property type="project" value="UniProtKB-SubCell"/>
</dbReference>
<dbReference type="SUPFAM" id="SSF49478">
    <property type="entry name" value="Cna protein B-type domain"/>
    <property type="match status" value="4"/>
</dbReference>
<feature type="compositionally biased region" description="Low complexity" evidence="5">
    <location>
        <begin position="1015"/>
        <end position="1027"/>
    </location>
</feature>
<keyword evidence="6" id="KW-1133">Transmembrane helix</keyword>
<dbReference type="Gene3D" id="2.60.40.10">
    <property type="entry name" value="Immunoglobulins"/>
    <property type="match status" value="6"/>
</dbReference>